<comment type="caution">
    <text evidence="3">The sequence shown here is derived from an EMBL/GenBank/DDBJ whole genome shotgun (WGS) entry which is preliminary data.</text>
</comment>
<dbReference type="InterPro" id="IPR010572">
    <property type="entry name" value="Tail_dom"/>
</dbReference>
<organism evidence="3 4">
    <name type="scientific">Cytobacillus purgationiresistens</name>
    <dbReference type="NCBI Taxonomy" id="863449"/>
    <lineage>
        <taxon>Bacteria</taxon>
        <taxon>Bacillati</taxon>
        <taxon>Bacillota</taxon>
        <taxon>Bacilli</taxon>
        <taxon>Bacillales</taxon>
        <taxon>Bacillaceae</taxon>
        <taxon>Cytobacillus</taxon>
    </lineage>
</organism>
<gene>
    <name evidence="3" type="ORF">J2S17_002601</name>
</gene>
<feature type="compositionally biased region" description="Gly residues" evidence="1">
    <location>
        <begin position="255"/>
        <end position="279"/>
    </location>
</feature>
<accession>A0ABU0AHI6</accession>
<dbReference type="Pfam" id="PF06605">
    <property type="entry name" value="Prophage_tail"/>
    <property type="match status" value="1"/>
</dbReference>
<dbReference type="EMBL" id="JAUSUB010000010">
    <property type="protein sequence ID" value="MDQ0270716.1"/>
    <property type="molecule type" value="Genomic_DNA"/>
</dbReference>
<feature type="domain" description="Tail spike" evidence="2">
    <location>
        <begin position="8"/>
        <end position="168"/>
    </location>
</feature>
<evidence type="ECO:0000259" key="2">
    <source>
        <dbReference type="Pfam" id="PF06605"/>
    </source>
</evidence>
<keyword evidence="4" id="KW-1185">Reference proteome</keyword>
<sequence length="450" mass="48906">MDVSCEVRFGKNQREIEREIDPTGVINRIYPKGYGEGVNQLTIREINNGRPYLENEASIAKYGLIPYVWVDRRFENVESLKASAQALLDERSVPKVSYRISAVDLSVLTGMDVDKLRLGRIVRLVDPDLGAFEARIVAESKPDMVGSPGDIQLEIANKTENLGTTQADLERRQEINEVYAQGATNLLAYSYDDNADFSNPAIIRFNLPEETVRVNGLTLWFETSEFRTYGQATQGGGATSTTTSGGGATTATSSSGGGVAKSTASGGGSTATSSSGGGTTITSSISNPTFFAYTSNPVGLNPAYADHIHAINVTDQMNHNHSSTIPNHQHTVIIPSHTHNFDVPNHSHSVSIPNHTHDFTIPNHIHEIAHGIYKLNRLPSTVTIKVDGKAVSHTSTSGDNIDLVPYLSTDSGNKIQRGWHTVEITPNDLGRINAQLNLQFFIQSRGDYSL</sequence>
<reference evidence="3 4" key="1">
    <citation type="submission" date="2023-07" db="EMBL/GenBank/DDBJ databases">
        <title>Genomic Encyclopedia of Type Strains, Phase IV (KMG-IV): sequencing the most valuable type-strain genomes for metagenomic binning, comparative biology and taxonomic classification.</title>
        <authorList>
            <person name="Goeker M."/>
        </authorList>
    </citation>
    <scope>NUCLEOTIDE SEQUENCE [LARGE SCALE GENOMIC DNA]</scope>
    <source>
        <strain evidence="3 4">DSM 23494</strain>
    </source>
</reference>
<dbReference type="InterPro" id="IPR007119">
    <property type="entry name" value="Phage_tail_spike_N"/>
</dbReference>
<evidence type="ECO:0000313" key="3">
    <source>
        <dbReference type="EMBL" id="MDQ0270716.1"/>
    </source>
</evidence>
<evidence type="ECO:0000313" key="4">
    <source>
        <dbReference type="Proteomes" id="UP001238088"/>
    </source>
</evidence>
<feature type="compositionally biased region" description="Gly residues" evidence="1">
    <location>
        <begin position="233"/>
        <end position="248"/>
    </location>
</feature>
<name>A0ABU0AHI6_9BACI</name>
<evidence type="ECO:0000256" key="1">
    <source>
        <dbReference type="SAM" id="MobiDB-lite"/>
    </source>
</evidence>
<protein>
    <recommendedName>
        <fullName evidence="2">Tail spike domain-containing protein</fullName>
    </recommendedName>
</protein>
<proteinExistence type="predicted"/>
<dbReference type="Proteomes" id="UP001238088">
    <property type="component" value="Unassembled WGS sequence"/>
</dbReference>
<dbReference type="NCBIfam" id="TIGR01665">
    <property type="entry name" value="put_anti_recept"/>
    <property type="match status" value="1"/>
</dbReference>
<feature type="region of interest" description="Disordered" evidence="1">
    <location>
        <begin position="230"/>
        <end position="279"/>
    </location>
</feature>